<keyword evidence="4" id="KW-0456">Lyase</keyword>
<protein>
    <recommendedName>
        <fullName evidence="4">Terpene synthase</fullName>
        <ecNumber evidence="4">4.2.3.-</ecNumber>
    </recommendedName>
</protein>
<evidence type="ECO:0000256" key="2">
    <source>
        <dbReference type="ARBA" id="ARBA00006333"/>
    </source>
</evidence>
<dbReference type="Gene3D" id="1.10.600.10">
    <property type="entry name" value="Farnesyl Diphosphate Synthase"/>
    <property type="match status" value="1"/>
</dbReference>
<evidence type="ECO:0000313" key="5">
    <source>
        <dbReference type="EMBL" id="KAK5989399.1"/>
    </source>
</evidence>
<keyword evidence="3 4" id="KW-0460">Magnesium</keyword>
<dbReference type="Pfam" id="PF19086">
    <property type="entry name" value="Terpene_syn_C_2"/>
    <property type="match status" value="1"/>
</dbReference>
<dbReference type="PANTHER" id="PTHR35201:SF4">
    <property type="entry name" value="BETA-PINACENE SYNTHASE-RELATED"/>
    <property type="match status" value="1"/>
</dbReference>
<reference evidence="5 6" key="1">
    <citation type="submission" date="2024-01" db="EMBL/GenBank/DDBJ databases">
        <title>Complete genome of Cladobotryum mycophilum ATHUM6906.</title>
        <authorList>
            <person name="Christinaki A.C."/>
            <person name="Myridakis A.I."/>
            <person name="Kouvelis V.N."/>
        </authorList>
    </citation>
    <scope>NUCLEOTIDE SEQUENCE [LARGE SCALE GENOMIC DNA]</scope>
    <source>
        <strain evidence="5 6">ATHUM6906</strain>
    </source>
</reference>
<dbReference type="SUPFAM" id="SSF48576">
    <property type="entry name" value="Terpenoid synthases"/>
    <property type="match status" value="1"/>
</dbReference>
<dbReference type="Proteomes" id="UP001338125">
    <property type="component" value="Unassembled WGS sequence"/>
</dbReference>
<dbReference type="InterPro" id="IPR008949">
    <property type="entry name" value="Isoprenoid_synthase_dom_sf"/>
</dbReference>
<sequence length="361" mass="41484">MALYAEATTSTAQPDTRFLENQVPRTTEVLLPDMFKSFLRDEPRLHPDYAAVKASSEDWVIKFCSLSPRATKKVRQCDFTYYCAVVYADAPLEKFRVVSDWGNWVFPFDDMFDEGELRGDSEAAHEMMDCLMSKMLSLPYHGQKPKLVQAHDMIFDQLCQKSSPETIQRYIKAMEDYRDSVLMQVDSISQDTVPRLDDMLEVRSRSIAGWAMYVMIEYAHGLDIPSAVFDHPVIKELEVTVFKMIAIVNDIVSYPKEEADGVRHNMIAICRMRGLSAQGAFDTVGALLNEQLLIWDNKIRELPSWGSRVDSHLERYVEGARNMGRANIRSSFRAERYFGREAARVQQTRRISVLTEPTYIN</sequence>
<comment type="caution">
    <text evidence="5">The sequence shown here is derived from an EMBL/GenBank/DDBJ whole genome shotgun (WGS) entry which is preliminary data.</text>
</comment>
<dbReference type="SFLD" id="SFLDS00005">
    <property type="entry name" value="Isoprenoid_Synthase_Type_I"/>
    <property type="match status" value="1"/>
</dbReference>
<dbReference type="EMBL" id="JAVFKD010000015">
    <property type="protein sequence ID" value="KAK5989399.1"/>
    <property type="molecule type" value="Genomic_DNA"/>
</dbReference>
<evidence type="ECO:0000256" key="1">
    <source>
        <dbReference type="ARBA" id="ARBA00001946"/>
    </source>
</evidence>
<accession>A0ABR0SB53</accession>
<keyword evidence="4" id="KW-0479">Metal-binding</keyword>
<comment type="cofactor">
    <cofactor evidence="1 4">
        <name>Mg(2+)</name>
        <dbReference type="ChEBI" id="CHEBI:18420"/>
    </cofactor>
</comment>
<gene>
    <name evidence="5" type="ORF">PT974_10918</name>
</gene>
<evidence type="ECO:0000256" key="4">
    <source>
        <dbReference type="RuleBase" id="RU366034"/>
    </source>
</evidence>
<evidence type="ECO:0000313" key="6">
    <source>
        <dbReference type="Proteomes" id="UP001338125"/>
    </source>
</evidence>
<keyword evidence="6" id="KW-1185">Reference proteome</keyword>
<proteinExistence type="inferred from homology"/>
<organism evidence="5 6">
    <name type="scientific">Cladobotryum mycophilum</name>
    <dbReference type="NCBI Taxonomy" id="491253"/>
    <lineage>
        <taxon>Eukaryota</taxon>
        <taxon>Fungi</taxon>
        <taxon>Dikarya</taxon>
        <taxon>Ascomycota</taxon>
        <taxon>Pezizomycotina</taxon>
        <taxon>Sordariomycetes</taxon>
        <taxon>Hypocreomycetidae</taxon>
        <taxon>Hypocreales</taxon>
        <taxon>Hypocreaceae</taxon>
        <taxon>Cladobotryum</taxon>
    </lineage>
</organism>
<evidence type="ECO:0000256" key="3">
    <source>
        <dbReference type="ARBA" id="ARBA00022842"/>
    </source>
</evidence>
<dbReference type="EC" id="4.2.3.-" evidence="4"/>
<name>A0ABR0SB53_9HYPO</name>
<dbReference type="InterPro" id="IPR034686">
    <property type="entry name" value="Terpene_cyclase-like_2"/>
</dbReference>
<comment type="similarity">
    <text evidence="2 4">Belongs to the terpene synthase family.</text>
</comment>
<dbReference type="PANTHER" id="PTHR35201">
    <property type="entry name" value="TERPENE SYNTHASE"/>
    <property type="match status" value="1"/>
</dbReference>
<dbReference type="SFLD" id="SFLDG01020">
    <property type="entry name" value="Terpene_Cyclase_Like_2"/>
    <property type="match status" value="1"/>
</dbReference>